<proteinExistence type="predicted"/>
<sequence>MSMVYEYVVGVSAFSCFCVHQGAFMLPRLSWRETQARLQMTMGGFLYFVCANSAMD</sequence>
<name>A0A194XIC4_MOLSC</name>
<dbReference type="GeneID" id="28817459"/>
<dbReference type="Proteomes" id="UP000070700">
    <property type="component" value="Unassembled WGS sequence"/>
</dbReference>
<dbReference type="KEGG" id="psco:LY89DRAFT_467650"/>
<organism evidence="2 3">
    <name type="scientific">Mollisia scopiformis</name>
    <name type="common">Conifer needle endophyte fungus</name>
    <name type="synonym">Phialocephala scopiformis</name>
    <dbReference type="NCBI Taxonomy" id="149040"/>
    <lineage>
        <taxon>Eukaryota</taxon>
        <taxon>Fungi</taxon>
        <taxon>Dikarya</taxon>
        <taxon>Ascomycota</taxon>
        <taxon>Pezizomycotina</taxon>
        <taxon>Leotiomycetes</taxon>
        <taxon>Helotiales</taxon>
        <taxon>Mollisiaceae</taxon>
        <taxon>Mollisia</taxon>
    </lineage>
</organism>
<keyword evidence="1" id="KW-1133">Transmembrane helix</keyword>
<dbReference type="InParanoid" id="A0A194XIC4"/>
<dbReference type="AlphaFoldDB" id="A0A194XIC4"/>
<dbReference type="RefSeq" id="XP_018074330.1">
    <property type="nucleotide sequence ID" value="XM_018207733.1"/>
</dbReference>
<evidence type="ECO:0000256" key="1">
    <source>
        <dbReference type="SAM" id="Phobius"/>
    </source>
</evidence>
<accession>A0A194XIC4</accession>
<reference evidence="2 3" key="1">
    <citation type="submission" date="2015-10" db="EMBL/GenBank/DDBJ databases">
        <title>Full genome of DAOMC 229536 Phialocephala scopiformis, a fungal endophyte of spruce producing the potent anti-insectan compound rugulosin.</title>
        <authorList>
            <consortium name="DOE Joint Genome Institute"/>
            <person name="Walker A.K."/>
            <person name="Frasz S.L."/>
            <person name="Seifert K.A."/>
            <person name="Miller J.D."/>
            <person name="Mondo S.J."/>
            <person name="Labutti K."/>
            <person name="Lipzen A."/>
            <person name="Dockter R."/>
            <person name="Kennedy M."/>
            <person name="Grigoriev I.V."/>
            <person name="Spatafora J.W."/>
        </authorList>
    </citation>
    <scope>NUCLEOTIDE SEQUENCE [LARGE SCALE GENOMIC DNA]</scope>
    <source>
        <strain evidence="2 3">CBS 120377</strain>
    </source>
</reference>
<protein>
    <submittedName>
        <fullName evidence="2">Uncharacterized protein</fullName>
    </submittedName>
</protein>
<keyword evidence="1" id="KW-0472">Membrane</keyword>
<feature type="transmembrane region" description="Helical" evidence="1">
    <location>
        <begin position="6"/>
        <end position="26"/>
    </location>
</feature>
<keyword evidence="1" id="KW-0812">Transmembrane</keyword>
<keyword evidence="3" id="KW-1185">Reference proteome</keyword>
<evidence type="ECO:0000313" key="3">
    <source>
        <dbReference type="Proteomes" id="UP000070700"/>
    </source>
</evidence>
<gene>
    <name evidence="2" type="ORF">LY89DRAFT_467650</name>
</gene>
<dbReference type="EMBL" id="KQ947410">
    <property type="protein sequence ID" value="KUJ19975.1"/>
    <property type="molecule type" value="Genomic_DNA"/>
</dbReference>
<evidence type="ECO:0000313" key="2">
    <source>
        <dbReference type="EMBL" id="KUJ19975.1"/>
    </source>
</evidence>